<evidence type="ECO:0000313" key="4">
    <source>
        <dbReference type="Proteomes" id="UP000563524"/>
    </source>
</evidence>
<evidence type="ECO:0000259" key="2">
    <source>
        <dbReference type="Pfam" id="PF04909"/>
    </source>
</evidence>
<dbReference type="Gene3D" id="3.20.20.140">
    <property type="entry name" value="Metal-dependent hydrolases"/>
    <property type="match status" value="1"/>
</dbReference>
<evidence type="ECO:0000313" key="3">
    <source>
        <dbReference type="EMBL" id="MBB4659570.1"/>
    </source>
</evidence>
<dbReference type="InterPro" id="IPR032466">
    <property type="entry name" value="Metal_Hydrolase"/>
</dbReference>
<dbReference type="PANTHER" id="PTHR43569">
    <property type="entry name" value="AMIDOHYDROLASE"/>
    <property type="match status" value="1"/>
</dbReference>
<feature type="domain" description="Amidohydrolase-related" evidence="2">
    <location>
        <begin position="7"/>
        <end position="295"/>
    </location>
</feature>
<dbReference type="Proteomes" id="UP000563524">
    <property type="component" value="Unassembled WGS sequence"/>
</dbReference>
<dbReference type="GO" id="GO:0016787">
    <property type="term" value="F:hydrolase activity"/>
    <property type="evidence" value="ECO:0007669"/>
    <property type="project" value="UniProtKB-KW"/>
</dbReference>
<proteinExistence type="inferred from homology"/>
<dbReference type="InterPro" id="IPR052350">
    <property type="entry name" value="Metallo-dep_Lactonases"/>
</dbReference>
<dbReference type="Pfam" id="PF04909">
    <property type="entry name" value="Amidohydro_2"/>
    <property type="match status" value="1"/>
</dbReference>
<reference evidence="3 4" key="1">
    <citation type="submission" date="2020-08" db="EMBL/GenBank/DDBJ databases">
        <title>Genomic Encyclopedia of Type Strains, Phase IV (KMG-IV): sequencing the most valuable type-strain genomes for metagenomic binning, comparative biology and taxonomic classification.</title>
        <authorList>
            <person name="Goeker M."/>
        </authorList>
    </citation>
    <scope>NUCLEOTIDE SEQUENCE [LARGE SCALE GENOMIC DNA]</scope>
    <source>
        <strain evidence="3 4">DSM 102850</strain>
    </source>
</reference>
<keyword evidence="3" id="KW-0378">Hydrolase</keyword>
<comment type="similarity">
    <text evidence="1">Belongs to the metallo-dependent hydrolases superfamily.</text>
</comment>
<dbReference type="RefSeq" id="WP_183818295.1">
    <property type="nucleotide sequence ID" value="NZ_JACHOB010000004.1"/>
</dbReference>
<dbReference type="EMBL" id="JACHOB010000004">
    <property type="protein sequence ID" value="MBB4659570.1"/>
    <property type="molecule type" value="Genomic_DNA"/>
</dbReference>
<gene>
    <name evidence="3" type="ORF">GGQ59_002107</name>
</gene>
<evidence type="ECO:0000256" key="1">
    <source>
        <dbReference type="ARBA" id="ARBA00038310"/>
    </source>
</evidence>
<sequence>MRDIPFVDAHVHFWDLSHLSYAWLTPPFTDEGVNGNVEAIAHDYGPGEYRADAQGWTLAGAVHVDAGADASQSLAETDWLETLGDEAGLPTGIVAFAALEQRDVREKLAAQADRPRVRGIRQIVNHHPDPNRTYQPFDLTQSEDWRRGFAALAEHGLSFDLQIYPHQLGGLAPFLAEHDDVFIVLNHAGMAFADERDAWQEAMIALAPLPHVSVKLSGFGITDHDWTEDSIRPLILRLLDLFGPKRLLAASDVPTDKLHGSFDRCLSAYASILSDLSDDEKRDVWGRNANRVYRLGLDL</sequence>
<dbReference type="PANTHER" id="PTHR43569:SF1">
    <property type="entry name" value="BLL3371 PROTEIN"/>
    <property type="match status" value="1"/>
</dbReference>
<comment type="caution">
    <text evidence="3">The sequence shown here is derived from an EMBL/GenBank/DDBJ whole genome shotgun (WGS) entry which is preliminary data.</text>
</comment>
<dbReference type="InterPro" id="IPR006680">
    <property type="entry name" value="Amidohydro-rel"/>
</dbReference>
<keyword evidence="4" id="KW-1185">Reference proteome</keyword>
<accession>A0A840I6D1</accession>
<name>A0A840I6D1_9PROT</name>
<dbReference type="AlphaFoldDB" id="A0A840I6D1"/>
<organism evidence="3 4">
    <name type="scientific">Parvularcula dongshanensis</name>
    <dbReference type="NCBI Taxonomy" id="1173995"/>
    <lineage>
        <taxon>Bacteria</taxon>
        <taxon>Pseudomonadati</taxon>
        <taxon>Pseudomonadota</taxon>
        <taxon>Alphaproteobacteria</taxon>
        <taxon>Parvularculales</taxon>
        <taxon>Parvularculaceae</taxon>
        <taxon>Parvularcula</taxon>
    </lineage>
</organism>
<dbReference type="SUPFAM" id="SSF51556">
    <property type="entry name" value="Metallo-dependent hydrolases"/>
    <property type="match status" value="1"/>
</dbReference>
<protein>
    <submittedName>
        <fullName evidence="3">Putative TIM-barrel fold metal-dependent hydrolase</fullName>
    </submittedName>
</protein>